<feature type="compositionally biased region" description="Gly residues" evidence="1">
    <location>
        <begin position="974"/>
        <end position="990"/>
    </location>
</feature>
<accession>G0SEH8</accession>
<feature type="region of interest" description="Disordered" evidence="1">
    <location>
        <begin position="388"/>
        <end position="429"/>
    </location>
</feature>
<protein>
    <recommendedName>
        <fullName evidence="5">Phospholipid metabolism enzyme regulator</fullName>
    </recommendedName>
</protein>
<keyword evidence="4" id="KW-1185">Reference proteome</keyword>
<feature type="compositionally biased region" description="Basic residues" evidence="1">
    <location>
        <begin position="710"/>
        <end position="719"/>
    </location>
</feature>
<dbReference type="AlphaFoldDB" id="G0SEH8"/>
<dbReference type="GO" id="GO:0010513">
    <property type="term" value="P:positive regulation of phosphatidylinositol biosynthetic process"/>
    <property type="evidence" value="ECO:0007669"/>
    <property type="project" value="TreeGrafter"/>
</dbReference>
<dbReference type="HOGENOM" id="CLU_010147_0_0_1"/>
<keyword evidence="2" id="KW-0812">Transmembrane</keyword>
<feature type="compositionally biased region" description="Gly residues" evidence="1">
    <location>
        <begin position="667"/>
        <end position="676"/>
    </location>
</feature>
<gene>
    <name evidence="3" type="ORF">CTHT_0063800</name>
</gene>
<reference evidence="3 4" key="1">
    <citation type="journal article" date="2011" name="Cell">
        <title>Insight into structure and assembly of the nuclear pore complex by utilizing the genome of a eukaryotic thermophile.</title>
        <authorList>
            <person name="Amlacher S."/>
            <person name="Sarges P."/>
            <person name="Flemming D."/>
            <person name="van Noort V."/>
            <person name="Kunze R."/>
            <person name="Devos D.P."/>
            <person name="Arumugam M."/>
            <person name="Bork P."/>
            <person name="Hurt E."/>
        </authorList>
    </citation>
    <scope>NUCLEOTIDE SEQUENCE [LARGE SCALE GENOMIC DNA]</scope>
    <source>
        <strain evidence="4">DSM 1495 / CBS 144.50 / IMI 039719</strain>
    </source>
</reference>
<dbReference type="KEGG" id="cthr:CTHT_0063800"/>
<evidence type="ECO:0000313" key="4">
    <source>
        <dbReference type="Proteomes" id="UP000008066"/>
    </source>
</evidence>
<feature type="compositionally biased region" description="Polar residues" evidence="1">
    <location>
        <begin position="536"/>
        <end position="545"/>
    </location>
</feature>
<keyword evidence="2" id="KW-1133">Transmembrane helix</keyword>
<feature type="region of interest" description="Disordered" evidence="1">
    <location>
        <begin position="824"/>
        <end position="873"/>
    </location>
</feature>
<evidence type="ECO:0000256" key="2">
    <source>
        <dbReference type="SAM" id="Phobius"/>
    </source>
</evidence>
<feature type="region of interest" description="Disordered" evidence="1">
    <location>
        <begin position="947"/>
        <end position="996"/>
    </location>
</feature>
<dbReference type="GO" id="GO:0070772">
    <property type="term" value="C:PAS complex"/>
    <property type="evidence" value="ECO:0007669"/>
    <property type="project" value="TreeGrafter"/>
</dbReference>
<dbReference type="GeneID" id="18260418"/>
<feature type="compositionally biased region" description="Low complexity" evidence="1">
    <location>
        <begin position="69"/>
        <end position="96"/>
    </location>
</feature>
<feature type="region of interest" description="Disordered" evidence="1">
    <location>
        <begin position="648"/>
        <end position="726"/>
    </location>
</feature>
<feature type="compositionally biased region" description="Acidic residues" evidence="1">
    <location>
        <begin position="686"/>
        <end position="698"/>
    </location>
</feature>
<keyword evidence="2" id="KW-0472">Membrane</keyword>
<dbReference type="Proteomes" id="UP000008066">
    <property type="component" value="Unassembled WGS sequence"/>
</dbReference>
<name>G0SEH8_CHATD</name>
<evidence type="ECO:0008006" key="5">
    <source>
        <dbReference type="Google" id="ProtNLM"/>
    </source>
</evidence>
<evidence type="ECO:0000256" key="1">
    <source>
        <dbReference type="SAM" id="MobiDB-lite"/>
    </source>
</evidence>
<feature type="transmembrane region" description="Helical" evidence="2">
    <location>
        <begin position="738"/>
        <end position="761"/>
    </location>
</feature>
<dbReference type="InterPro" id="IPR024260">
    <property type="entry name" value="Vac7"/>
</dbReference>
<dbReference type="GO" id="GO:1903778">
    <property type="term" value="P:protein localization to vacuolar membrane"/>
    <property type="evidence" value="ECO:0007669"/>
    <property type="project" value="TreeGrafter"/>
</dbReference>
<feature type="region of interest" description="Disordered" evidence="1">
    <location>
        <begin position="1"/>
        <end position="367"/>
    </location>
</feature>
<feature type="compositionally biased region" description="Low complexity" evidence="1">
    <location>
        <begin position="16"/>
        <end position="55"/>
    </location>
</feature>
<dbReference type="EMBL" id="GL988046">
    <property type="protein sequence ID" value="EGS18355.1"/>
    <property type="molecule type" value="Genomic_DNA"/>
</dbReference>
<evidence type="ECO:0000313" key="3">
    <source>
        <dbReference type="EMBL" id="EGS18355.1"/>
    </source>
</evidence>
<sequence length="1011" mass="108280">MDKSRSQKSHPTTIPSSDSANITTTTSSSTGPVHPTSSHELSSSASTSTSTATITPKPANNTASPANSKPPSTSASQQPSAAPSTSSSAVPSPLTSREPSPTRPSARPGAPSRTPSVSAGVRSRQGSVQDLRQSRSGISKPLSSTSIPTLQPSASDSSTFAGAPMKSPTSMEHIRDTPRWPVSPRLRSPPPMLQRPSLGSRRSTEVEATPLINVQRATPQQPPAEGQSDTDVDDGFLPAGMRTPARGGGGSTSTLETVQEVSPIGSPKRVGESMEEKLEESMLSETSQAESVIGLGLSRKPTTSSTTTSHATQHHRVNESGSESEYARNNYHQQRRSVGSIVPSLTRRQSSTRISPGIGRSKTGEMQSMTVETETVTSIPQAPLVPAIAAQTSSTSLRRKQSTETIRPKKEKRKTRRQPVNGEQKALPYSRLRHHQSLGSVVPSAADKGALPARRHRGEMADGRLRRQHGRASSLSLYQMSTLLTRQRLVSSKADIFEAKVASAVEEANSSDSEETFVYDSNPPDGRERPLRFHSRTPSATSMASQYDRGMRSIHAVMMESDGPPPMLVKKSMKFSSNSNNLNNDLGIMSDDGRVPGRSNVGSARGTPRHHNQHFNRWARNGGYGATSAGNGHPSVFAEHSPFTASQAVGNVGSRQPSAPPSPRYGPGRGFWGNGKRGAHLLPGYDFDDTTTGADDETTPLIPSSIRPSRYSRNRRGHSLRSIESQQYRSPPSVLNRFASCLVLTVMLLLVVSGVIGFMFATSQPLTDIELVSMDHVVASQQELMLDLTIRAHNPNVVVVTVDSADIEVFAKSPHALSDSEWWRHTHPGEIGPPPPRKGGVGDIEVTEATQPTPSPSPNPNQPDDSAPNMRLGTITGFDSALSFEGSFFHKGISYSSGEVRLKNPGNGTYGGPERWERIMEDEFQLILKGVLKYTLPLSQRVRTATISGKTTVKPNAGGDPAPKPDQPELPGPDEGGLNGNGTDITGGGEVNATSSTVLARTKRMRVRIKL</sequence>
<feature type="compositionally biased region" description="Pro residues" evidence="1">
    <location>
        <begin position="962"/>
        <end position="971"/>
    </location>
</feature>
<dbReference type="OrthoDB" id="1204at2759"/>
<feature type="compositionally biased region" description="Polar residues" evidence="1">
    <location>
        <begin position="648"/>
        <end position="657"/>
    </location>
</feature>
<dbReference type="PANTHER" id="PTHR28258">
    <property type="entry name" value="VACUOLAR SEGREGATION PROTEIN 7"/>
    <property type="match status" value="1"/>
</dbReference>
<dbReference type="STRING" id="759272.G0SEH8"/>
<feature type="region of interest" description="Disordered" evidence="1">
    <location>
        <begin position="512"/>
        <end position="546"/>
    </location>
</feature>
<dbReference type="GO" id="GO:0000011">
    <property type="term" value="P:vacuole inheritance"/>
    <property type="evidence" value="ECO:0007669"/>
    <property type="project" value="TreeGrafter"/>
</dbReference>
<dbReference type="RefSeq" id="XP_006696686.1">
    <property type="nucleotide sequence ID" value="XM_006696623.1"/>
</dbReference>
<dbReference type="GO" id="GO:0000329">
    <property type="term" value="C:fungal-type vacuole membrane"/>
    <property type="evidence" value="ECO:0007669"/>
    <property type="project" value="TreeGrafter"/>
</dbReference>
<dbReference type="eggNOG" id="ENOG502QU5B">
    <property type="taxonomic scope" value="Eukaryota"/>
</dbReference>
<organism evidence="4">
    <name type="scientific">Chaetomium thermophilum (strain DSM 1495 / CBS 144.50 / IMI 039719)</name>
    <name type="common">Thermochaetoides thermophila</name>
    <dbReference type="NCBI Taxonomy" id="759272"/>
    <lineage>
        <taxon>Eukaryota</taxon>
        <taxon>Fungi</taxon>
        <taxon>Dikarya</taxon>
        <taxon>Ascomycota</taxon>
        <taxon>Pezizomycotina</taxon>
        <taxon>Sordariomycetes</taxon>
        <taxon>Sordariomycetidae</taxon>
        <taxon>Sordariales</taxon>
        <taxon>Chaetomiaceae</taxon>
        <taxon>Thermochaetoides</taxon>
    </lineage>
</organism>
<dbReference type="OMA" id="QHRYHSR"/>
<proteinExistence type="predicted"/>
<dbReference type="Pfam" id="PF12751">
    <property type="entry name" value="Vac7"/>
    <property type="match status" value="2"/>
</dbReference>
<feature type="compositionally biased region" description="Basic and acidic residues" evidence="1">
    <location>
        <begin position="269"/>
        <end position="280"/>
    </location>
</feature>
<feature type="compositionally biased region" description="Polar residues" evidence="1">
    <location>
        <begin position="58"/>
        <end position="67"/>
    </location>
</feature>
<dbReference type="PANTHER" id="PTHR28258:SF1">
    <property type="entry name" value="VACUOLAR SEGREGATION PROTEIN 7"/>
    <property type="match status" value="1"/>
</dbReference>
<feature type="compositionally biased region" description="Polar residues" evidence="1">
    <location>
        <begin position="124"/>
        <end position="160"/>
    </location>
</feature>